<evidence type="ECO:0000256" key="3">
    <source>
        <dbReference type="ARBA" id="ARBA00023242"/>
    </source>
</evidence>
<evidence type="ECO:0000256" key="4">
    <source>
        <dbReference type="SAM" id="MobiDB-lite"/>
    </source>
</evidence>
<dbReference type="GO" id="GO:0005524">
    <property type="term" value="F:ATP binding"/>
    <property type="evidence" value="ECO:0007669"/>
    <property type="project" value="UniProtKB-KW"/>
</dbReference>
<dbReference type="AlphaFoldDB" id="A0A9N9BS10"/>
<dbReference type="InterPro" id="IPR027417">
    <property type="entry name" value="P-loop_NTPase"/>
</dbReference>
<dbReference type="PANTHER" id="PTHR18937">
    <property type="entry name" value="STRUCTURAL MAINTENANCE OF CHROMOSOMES SMC FAMILY MEMBER"/>
    <property type="match status" value="1"/>
</dbReference>
<comment type="caution">
    <text evidence="5">The sequence shown here is derived from an EMBL/GenBank/DDBJ whole genome shotgun (WGS) entry which is preliminary data.</text>
</comment>
<feature type="region of interest" description="Disordered" evidence="4">
    <location>
        <begin position="322"/>
        <end position="350"/>
    </location>
</feature>
<organism evidence="5 6">
    <name type="scientific">Funneliformis caledonium</name>
    <dbReference type="NCBI Taxonomy" id="1117310"/>
    <lineage>
        <taxon>Eukaryota</taxon>
        <taxon>Fungi</taxon>
        <taxon>Fungi incertae sedis</taxon>
        <taxon>Mucoromycota</taxon>
        <taxon>Glomeromycotina</taxon>
        <taxon>Glomeromycetes</taxon>
        <taxon>Glomerales</taxon>
        <taxon>Glomeraceae</taxon>
        <taxon>Funneliformis</taxon>
    </lineage>
</organism>
<reference evidence="5" key="1">
    <citation type="submission" date="2021-06" db="EMBL/GenBank/DDBJ databases">
        <authorList>
            <person name="Kallberg Y."/>
            <person name="Tangrot J."/>
            <person name="Rosling A."/>
        </authorList>
    </citation>
    <scope>NUCLEOTIDE SEQUENCE</scope>
    <source>
        <strain evidence="5">UK204</strain>
    </source>
</reference>
<feature type="non-terminal residue" evidence="5">
    <location>
        <position position="1"/>
    </location>
</feature>
<sequence>QGPGEKMVIHLQDAPDTLADKLEESELTIFVNSAPMKASDLVEEVNSESTESKNIDENIRGRRKVRFADDVKKYDGGEQDEMEDTDSDDNENPEFEDGNDEDIYYDDDDYDEEDDDDYEEEEEDYEREDDNDDEEKDDNDYEDDEEDDDEGDEWEKVASRSFAFNKSKMKNPERDINDEEIAYAESESDMEDILCQDEDDDPDLDGTLKWKSNLTEKAKKLFYTNRRINIMQLIYSNDKTPEEIASGEFSELLKVEAASNEKDNVEEEKDDEEFFKIIKSQEKDSDSVNTLDSTKAYLDTSNLDRWDDEVTLESIRNRFITGSLDDDSSAGENNSSDNEVHGEYEDLETGEVIKVEGSKKSENEIEQEALAQKRALFKKKFDAEYDEKDGSPKVDFYDEIKERIAKQLQLNREEFEDDDSHTRAMVEGFRPGTYTLSSLALVFALHHFKPTPLYVMDEIDAAWIFALCQSSLRNNMFELADRLVGIYKIHDQTKSVTIDSHEIDKEFGK</sequence>
<evidence type="ECO:0000256" key="2">
    <source>
        <dbReference type="ARBA" id="ARBA00022840"/>
    </source>
</evidence>
<dbReference type="GO" id="GO:0007076">
    <property type="term" value="P:mitotic chromosome condensation"/>
    <property type="evidence" value="ECO:0007669"/>
    <property type="project" value="TreeGrafter"/>
</dbReference>
<evidence type="ECO:0000313" key="5">
    <source>
        <dbReference type="EMBL" id="CAG8574063.1"/>
    </source>
</evidence>
<keyword evidence="2" id="KW-0067">ATP-binding</keyword>
<dbReference type="Gene3D" id="3.40.50.300">
    <property type="entry name" value="P-loop containing nucleotide triphosphate hydrolases"/>
    <property type="match status" value="1"/>
</dbReference>
<feature type="region of interest" description="Disordered" evidence="4">
    <location>
        <begin position="42"/>
        <end position="61"/>
    </location>
</feature>
<keyword evidence="6" id="KW-1185">Reference proteome</keyword>
<feature type="compositionally biased region" description="Basic and acidic residues" evidence="4">
    <location>
        <begin position="50"/>
        <end position="61"/>
    </location>
</feature>
<feature type="region of interest" description="Disordered" evidence="4">
    <location>
        <begin position="67"/>
        <end position="158"/>
    </location>
</feature>
<dbReference type="Proteomes" id="UP000789570">
    <property type="component" value="Unassembled WGS sequence"/>
</dbReference>
<evidence type="ECO:0000313" key="6">
    <source>
        <dbReference type="Proteomes" id="UP000789570"/>
    </source>
</evidence>
<keyword evidence="3" id="KW-0539">Nucleus</keyword>
<proteinExistence type="predicted"/>
<evidence type="ECO:0000256" key="1">
    <source>
        <dbReference type="ARBA" id="ARBA00022741"/>
    </source>
</evidence>
<dbReference type="EMBL" id="CAJVPQ010001882">
    <property type="protein sequence ID" value="CAG8574063.1"/>
    <property type="molecule type" value="Genomic_DNA"/>
</dbReference>
<dbReference type="PANTHER" id="PTHR18937:SF172">
    <property type="entry name" value="STRUCTURAL MAINTENANCE OF CHROMOSOMES PROTEIN"/>
    <property type="match status" value="1"/>
</dbReference>
<feature type="compositionally biased region" description="Acidic residues" evidence="4">
    <location>
        <begin position="77"/>
        <end position="153"/>
    </location>
</feature>
<name>A0A9N9BS10_9GLOM</name>
<protein>
    <submittedName>
        <fullName evidence="5">17485_t:CDS:1</fullName>
    </submittedName>
</protein>
<accession>A0A9N9BS10</accession>
<feature type="compositionally biased region" description="Basic and acidic residues" evidence="4">
    <location>
        <begin position="67"/>
        <end position="76"/>
    </location>
</feature>
<dbReference type="GO" id="GO:0000796">
    <property type="term" value="C:condensin complex"/>
    <property type="evidence" value="ECO:0007669"/>
    <property type="project" value="TreeGrafter"/>
</dbReference>
<keyword evidence="1" id="KW-0547">Nucleotide-binding</keyword>
<gene>
    <name evidence="5" type="ORF">FCALED_LOCUS7241</name>
</gene>
<dbReference type="OrthoDB" id="5575062at2759"/>